<evidence type="ECO:0000313" key="2">
    <source>
        <dbReference type="EMBL" id="RVU41553.1"/>
    </source>
</evidence>
<name>A0ABY0CNM1_9DELT</name>
<sequence>MHDPMDTIANVISWIFGIALFGTIFMMLWSVWKYDDPLRDIRIARGWKLVEIEEGDATWMIVIRQGVMRFRIGMVRVKNESDPRRHWYRWGVEMEFDAPFPGDLVVEPHGADVGKRVDFRLMETTDAFVEAFSAGGGALESAPVKARFAELLEAFERDGYLLTLDRHRIRVVTEEELVTDELLEAHIDRCLEAGEEIAALAGFTAARGEEPGHARTDVVAGDTWEREEANSSVEW</sequence>
<dbReference type="EMBL" id="SADD01000015">
    <property type="protein sequence ID" value="RVU41553.1"/>
    <property type="molecule type" value="Genomic_DNA"/>
</dbReference>
<organism evidence="2 3">
    <name type="scientific">Lujinxingia sediminis</name>
    <dbReference type="NCBI Taxonomy" id="2480984"/>
    <lineage>
        <taxon>Bacteria</taxon>
        <taxon>Deltaproteobacteria</taxon>
        <taxon>Bradymonadales</taxon>
        <taxon>Lujinxingiaceae</taxon>
        <taxon>Lujinxingia</taxon>
    </lineage>
</organism>
<evidence type="ECO:0000313" key="3">
    <source>
        <dbReference type="Proteomes" id="UP000282926"/>
    </source>
</evidence>
<reference evidence="2 3" key="1">
    <citation type="submission" date="2019-01" db="EMBL/GenBank/DDBJ databases">
        <title>Lujinxingia litoralis gen. nov., sp. nov. and Lujinxingia sediminis gen. nov., sp. nov., new members in the order Bradymonadales, isolated from coastal sediment.</title>
        <authorList>
            <person name="Li C.-M."/>
        </authorList>
    </citation>
    <scope>NUCLEOTIDE SEQUENCE [LARGE SCALE GENOMIC DNA]</scope>
    <source>
        <strain evidence="2 3">SEH01</strain>
    </source>
</reference>
<proteinExistence type="predicted"/>
<evidence type="ECO:0000256" key="1">
    <source>
        <dbReference type="SAM" id="Phobius"/>
    </source>
</evidence>
<feature type="transmembrane region" description="Helical" evidence="1">
    <location>
        <begin position="12"/>
        <end position="32"/>
    </location>
</feature>
<keyword evidence="1" id="KW-1133">Transmembrane helix</keyword>
<keyword evidence="1" id="KW-0472">Membrane</keyword>
<comment type="caution">
    <text evidence="2">The sequence shown here is derived from an EMBL/GenBank/DDBJ whole genome shotgun (WGS) entry which is preliminary data.</text>
</comment>
<gene>
    <name evidence="2" type="ORF">EA187_18000</name>
</gene>
<keyword evidence="3" id="KW-1185">Reference proteome</keyword>
<dbReference type="Proteomes" id="UP000282926">
    <property type="component" value="Unassembled WGS sequence"/>
</dbReference>
<keyword evidence="1" id="KW-0812">Transmembrane</keyword>
<evidence type="ECO:0008006" key="4">
    <source>
        <dbReference type="Google" id="ProtNLM"/>
    </source>
</evidence>
<accession>A0ABY0CNM1</accession>
<protein>
    <recommendedName>
        <fullName evidence="4">DUF4230 domain-containing protein</fullName>
    </recommendedName>
</protein>
<dbReference type="RefSeq" id="WP_115607255.1">
    <property type="nucleotide sequence ID" value="NZ_SADD01000015.1"/>
</dbReference>